<dbReference type="InParanoid" id="A0A2N3N2D3"/>
<evidence type="ECO:0000313" key="3">
    <source>
        <dbReference type="EMBL" id="PKS06572.1"/>
    </source>
</evidence>
<dbReference type="OrthoDB" id="4589222at2759"/>
<dbReference type="VEuPathDB" id="FungiDB:jhhlp_007320"/>
<keyword evidence="2" id="KW-1133">Transmembrane helix</keyword>
<dbReference type="STRING" id="41688.A0A2N3N2D3"/>
<dbReference type="Proteomes" id="UP000233524">
    <property type="component" value="Unassembled WGS sequence"/>
</dbReference>
<protein>
    <recommendedName>
        <fullName evidence="5">Mid2 domain-containing protein</fullName>
    </recommendedName>
</protein>
<feature type="region of interest" description="Disordered" evidence="1">
    <location>
        <begin position="250"/>
        <end position="306"/>
    </location>
</feature>
<evidence type="ECO:0008006" key="5">
    <source>
        <dbReference type="Google" id="ProtNLM"/>
    </source>
</evidence>
<keyword evidence="2" id="KW-0472">Membrane</keyword>
<evidence type="ECO:0000256" key="2">
    <source>
        <dbReference type="SAM" id="Phobius"/>
    </source>
</evidence>
<feature type="transmembrane region" description="Helical" evidence="2">
    <location>
        <begin position="311"/>
        <end position="333"/>
    </location>
</feature>
<feature type="compositionally biased region" description="Polar residues" evidence="1">
    <location>
        <begin position="370"/>
        <end position="381"/>
    </location>
</feature>
<accession>A0A2N3N2D3</accession>
<gene>
    <name evidence="3" type="ORF">jhhlp_007320</name>
</gene>
<feature type="region of interest" description="Disordered" evidence="1">
    <location>
        <begin position="174"/>
        <end position="196"/>
    </location>
</feature>
<dbReference type="EMBL" id="NLAX01001034">
    <property type="protein sequence ID" value="PKS06572.1"/>
    <property type="molecule type" value="Genomic_DNA"/>
</dbReference>
<keyword evidence="4" id="KW-1185">Reference proteome</keyword>
<feature type="compositionally biased region" description="Low complexity" evidence="1">
    <location>
        <begin position="250"/>
        <end position="279"/>
    </location>
</feature>
<evidence type="ECO:0000313" key="4">
    <source>
        <dbReference type="Proteomes" id="UP000233524"/>
    </source>
</evidence>
<comment type="caution">
    <text evidence="3">The sequence shown here is derived from an EMBL/GenBank/DDBJ whole genome shotgun (WGS) entry which is preliminary data.</text>
</comment>
<feature type="compositionally biased region" description="Basic and acidic residues" evidence="1">
    <location>
        <begin position="177"/>
        <end position="196"/>
    </location>
</feature>
<feature type="compositionally biased region" description="Polar residues" evidence="1">
    <location>
        <begin position="399"/>
        <end position="413"/>
    </location>
</feature>
<proteinExistence type="predicted"/>
<keyword evidence="2" id="KW-0812">Transmembrane</keyword>
<sequence length="451" mass="48275">MAAITALRIRHGSAPTAEDAAHWDPISGVARMQTLLAARPHHHHLRVRLVSAGINSSTSTTVTSTTSVQTTLTHTEIEVVTVHVQVEATSTVNSVVTTTVTSDQGTQTEITYVTTTVAQKRHLLAREAGSAAATRVKARDLPSGSLTQGFISLWRRLIFGSQLHPPWDEEFPISPTESRHCTAFDSSSDRELRRRQNDGTSTFTVIVTTTVVSRTTVKDKKTTTNLDTTTITTTIFYTSTRVIGARETVSSTSTVTVSSREPTTRTITSTSTSLIDPTDMPQTGLTSPTDAPGSHSSSEDSDPKRLSTGTIVGIGVGSGIAALAIGALAFIFWRRSKNKKNPEGEFPHDFILAPAPAPIPSSPRKPSDTYLPSTGGKSWRQSYGAPLTGSPPGTRGHNRSISEATTQVPSPHTSLAYDGAPEQGERPQMRTIPHPSTSSVGRMTRFAELDG</sequence>
<feature type="compositionally biased region" description="Polar residues" evidence="1">
    <location>
        <begin position="280"/>
        <end position="289"/>
    </location>
</feature>
<dbReference type="AlphaFoldDB" id="A0A2N3N2D3"/>
<evidence type="ECO:0000256" key="1">
    <source>
        <dbReference type="SAM" id="MobiDB-lite"/>
    </source>
</evidence>
<feature type="region of interest" description="Disordered" evidence="1">
    <location>
        <begin position="355"/>
        <end position="451"/>
    </location>
</feature>
<name>A0A2N3N2D3_9PEZI</name>
<reference evidence="3 4" key="1">
    <citation type="journal article" date="2017" name="G3 (Bethesda)">
        <title>First Draft Genome Sequence of the Pathogenic Fungus Lomentospora prolificans (Formerly Scedosporium prolificans).</title>
        <authorList>
            <person name="Luo R."/>
            <person name="Zimin A."/>
            <person name="Workman R."/>
            <person name="Fan Y."/>
            <person name="Pertea G."/>
            <person name="Grossman N."/>
            <person name="Wear M.P."/>
            <person name="Jia B."/>
            <person name="Miller H."/>
            <person name="Casadevall A."/>
            <person name="Timp W."/>
            <person name="Zhang S.X."/>
            <person name="Salzberg S.L."/>
        </authorList>
    </citation>
    <scope>NUCLEOTIDE SEQUENCE [LARGE SCALE GENOMIC DNA]</scope>
    <source>
        <strain evidence="3 4">JHH-5317</strain>
    </source>
</reference>
<organism evidence="3 4">
    <name type="scientific">Lomentospora prolificans</name>
    <dbReference type="NCBI Taxonomy" id="41688"/>
    <lineage>
        <taxon>Eukaryota</taxon>
        <taxon>Fungi</taxon>
        <taxon>Dikarya</taxon>
        <taxon>Ascomycota</taxon>
        <taxon>Pezizomycotina</taxon>
        <taxon>Sordariomycetes</taxon>
        <taxon>Hypocreomycetidae</taxon>
        <taxon>Microascales</taxon>
        <taxon>Microascaceae</taxon>
        <taxon>Lomentospora</taxon>
    </lineage>
</organism>